<dbReference type="InterPro" id="IPR002602">
    <property type="entry name" value="DB"/>
</dbReference>
<protein>
    <recommendedName>
        <fullName evidence="1">Domain of unknown function DB domain-containing protein</fullName>
    </recommendedName>
</protein>
<dbReference type="Pfam" id="PF01682">
    <property type="entry name" value="DB"/>
    <property type="match status" value="1"/>
</dbReference>
<proteinExistence type="predicted"/>
<dbReference type="PANTHER" id="PTHR21679">
    <property type="entry name" value="DOMAIN OF UNKNOWN FUNCTION DB DOMAIN-CONTAINING PROTEIN-RELATED"/>
    <property type="match status" value="1"/>
</dbReference>
<sequence length="412" mass="45655">MVLFIPNRTDEFPAITFGETTTRHPRSLAYDATPLEMLPDSPSPRAALALSDLQPQTGASTFAVGTGSGNWSTHGVGGVGGDSFMDKNSNGGGLFGPPIRLVLQQSRPLWLCLVVEFWWWTILTKMNFRLRTSALVVLVITLLHSSSVRGDVNLPECHDIPKVLCCTERVIEKCLTGCIDYVTEKCPQKLEKYDKIEEKKPVADNKVESAQLTRGARPVLLPKVSATRPPTADEIWTDTSDRRRAPAGGDRKLLNQEYPITEVTDADLTAECGTEKSRPPYSPCLARKTVDDVFKTCCQQHVPSSCHSLCTYEHREHVAAEMLISAVQQDGCDLKYLSSILYCAHQNRDNRKCCEFLGMSNSELGVGDRCLRMCNVAPSGDRINSVEKSDLVCLSNWNVMMYCARSGLRTFN</sequence>
<feature type="domain" description="Domain of unknown function DB" evidence="1">
    <location>
        <begin position="297"/>
        <end position="403"/>
    </location>
</feature>
<keyword evidence="3" id="KW-1185">Reference proteome</keyword>
<accession>A0ABR1BKD3</accession>
<organism evidence="2 3">
    <name type="scientific">Necator americanus</name>
    <name type="common">Human hookworm</name>
    <dbReference type="NCBI Taxonomy" id="51031"/>
    <lineage>
        <taxon>Eukaryota</taxon>
        <taxon>Metazoa</taxon>
        <taxon>Ecdysozoa</taxon>
        <taxon>Nematoda</taxon>
        <taxon>Chromadorea</taxon>
        <taxon>Rhabditida</taxon>
        <taxon>Rhabditina</taxon>
        <taxon>Rhabditomorpha</taxon>
        <taxon>Strongyloidea</taxon>
        <taxon>Ancylostomatidae</taxon>
        <taxon>Bunostominae</taxon>
        <taxon>Necator</taxon>
    </lineage>
</organism>
<evidence type="ECO:0000313" key="2">
    <source>
        <dbReference type="EMBL" id="KAK6726917.1"/>
    </source>
</evidence>
<reference evidence="2 3" key="1">
    <citation type="submission" date="2023-08" db="EMBL/GenBank/DDBJ databases">
        <title>A Necator americanus chromosomal reference genome.</title>
        <authorList>
            <person name="Ilik V."/>
            <person name="Petrzelkova K.J."/>
            <person name="Pardy F."/>
            <person name="Fuh T."/>
            <person name="Niatou-Singa F.S."/>
            <person name="Gouil Q."/>
            <person name="Baker L."/>
            <person name="Ritchie M.E."/>
            <person name="Jex A.R."/>
            <person name="Gazzola D."/>
            <person name="Li H."/>
            <person name="Toshio Fujiwara R."/>
            <person name="Zhan B."/>
            <person name="Aroian R.V."/>
            <person name="Pafco B."/>
            <person name="Schwarz E.M."/>
        </authorList>
    </citation>
    <scope>NUCLEOTIDE SEQUENCE [LARGE SCALE GENOMIC DNA]</scope>
    <source>
        <strain evidence="2 3">Aroian</strain>
        <tissue evidence="2">Whole animal</tissue>
    </source>
</reference>
<name>A0ABR1BKD3_NECAM</name>
<evidence type="ECO:0000259" key="1">
    <source>
        <dbReference type="Pfam" id="PF01682"/>
    </source>
</evidence>
<comment type="caution">
    <text evidence="2">The sequence shown here is derived from an EMBL/GenBank/DDBJ whole genome shotgun (WGS) entry which is preliminary data.</text>
</comment>
<gene>
    <name evidence="2" type="primary">Necator_chrI.g1048</name>
    <name evidence="2" type="ORF">RB195_004924</name>
</gene>
<dbReference type="PANTHER" id="PTHR21679:SF4">
    <property type="entry name" value="DOMAIN OF UNKNOWN FUNCTION DB DOMAIN-CONTAINING PROTEIN"/>
    <property type="match status" value="1"/>
</dbReference>
<evidence type="ECO:0000313" key="3">
    <source>
        <dbReference type="Proteomes" id="UP001303046"/>
    </source>
</evidence>
<dbReference type="Proteomes" id="UP001303046">
    <property type="component" value="Unassembled WGS sequence"/>
</dbReference>
<dbReference type="EMBL" id="JAVFWL010000001">
    <property type="protein sequence ID" value="KAK6726917.1"/>
    <property type="molecule type" value="Genomic_DNA"/>
</dbReference>